<comment type="caution">
    <text evidence="4">The sequence shown here is derived from an EMBL/GenBank/DDBJ whole genome shotgun (WGS) entry which is preliminary data.</text>
</comment>
<dbReference type="InterPro" id="IPR001638">
    <property type="entry name" value="Solute-binding_3/MltF_N"/>
</dbReference>
<evidence type="ECO:0000313" key="4">
    <source>
        <dbReference type="EMBL" id="RYC73001.1"/>
    </source>
</evidence>
<proteinExistence type="predicted"/>
<dbReference type="PANTHER" id="PTHR35936">
    <property type="entry name" value="MEMBRANE-BOUND LYTIC MUREIN TRANSGLYCOSYLASE F"/>
    <property type="match status" value="1"/>
</dbReference>
<reference evidence="4 5" key="1">
    <citation type="journal article" date="2018" name="bioRxiv">
        <title>Evidence of independent acquisition and adaption of ultra-small bacteria to human hosts across the highly diverse yet reduced genomes of the phylum Saccharibacteria.</title>
        <authorList>
            <person name="McLean J.S."/>
            <person name="Bor B."/>
            <person name="To T.T."/>
            <person name="Liu Q."/>
            <person name="Kearns K.A."/>
            <person name="Solden L.M."/>
            <person name="Wrighton K.C."/>
            <person name="He X."/>
            <person name="Shi W."/>
        </authorList>
    </citation>
    <scope>NUCLEOTIDE SEQUENCE [LARGE SCALE GENOMIC DNA]</scope>
    <source>
        <strain evidence="4 5">TM7_CMJM_G6_1_HOT_870</strain>
    </source>
</reference>
<feature type="domain" description="Solute-binding protein family 3/N-terminal" evidence="3">
    <location>
        <begin position="44"/>
        <end position="260"/>
    </location>
</feature>
<dbReference type="RefSeq" id="WP_129718532.1">
    <property type="nucleotide sequence ID" value="NZ_PRLK01000001.1"/>
</dbReference>
<dbReference type="SMART" id="SM00062">
    <property type="entry name" value="PBPb"/>
    <property type="match status" value="1"/>
</dbReference>
<dbReference type="Pfam" id="PF00497">
    <property type="entry name" value="SBP_bac_3"/>
    <property type="match status" value="1"/>
</dbReference>
<dbReference type="PANTHER" id="PTHR35936:SF17">
    <property type="entry name" value="ARGININE-BINDING EXTRACELLULAR PROTEIN ARTP"/>
    <property type="match status" value="1"/>
</dbReference>
<dbReference type="SUPFAM" id="SSF53850">
    <property type="entry name" value="Periplasmic binding protein-like II"/>
    <property type="match status" value="1"/>
</dbReference>
<dbReference type="CDD" id="cd13624">
    <property type="entry name" value="PBP2_Arg_Lys_His"/>
    <property type="match status" value="1"/>
</dbReference>
<feature type="transmembrane region" description="Helical" evidence="2">
    <location>
        <begin position="12"/>
        <end position="32"/>
    </location>
</feature>
<accession>A0ABY0FLN1</accession>
<protein>
    <submittedName>
        <fullName evidence="4">Arginine-binding extracellular protein ArtP</fullName>
    </submittedName>
</protein>
<dbReference type="Gene3D" id="3.40.190.10">
    <property type="entry name" value="Periplasmic binding protein-like II"/>
    <property type="match status" value="2"/>
</dbReference>
<gene>
    <name evidence="4" type="primary">artP</name>
    <name evidence="4" type="ORF">G6CMJM_00105</name>
</gene>
<organism evidence="4 5">
    <name type="scientific">Candidatus Nanogingivalis gingivitcus</name>
    <dbReference type="NCBI Taxonomy" id="2171992"/>
    <lineage>
        <taxon>Bacteria</taxon>
        <taxon>Candidatus Saccharimonadota</taxon>
        <taxon>Candidatus Nanosyncoccalia</taxon>
        <taxon>Candidatus Nanogingivales</taxon>
        <taxon>Candidatus Nanogingivalaceae</taxon>
        <taxon>Candidatus Nanogingivalis</taxon>
    </lineage>
</organism>
<sequence>MDKRKNNHFGISWIFGGIFFVVIITAMFLDIMSREGVFRQNNNYLVIGTNAGFKPFEYQENGNVVGFDIDMSREIAKKLGKELKVSDMSFDGLLPALESGQIDMAVAGMSVTPEREKNALFSAPYFSAAQKIIVRKGSRIRNKFQLAGEHIGVQLGTTGDNVARGISGSKISQFPNAPSVLQELSSGGIEAVILDEAPASQYVVNFPDLEILSSPLTSENYAIAMKKGNEELKNKVDEEIKQMKKDGRYKNLVIKYFGEDYYRNINTEEDSTELK</sequence>
<dbReference type="EMBL" id="PRLK01000001">
    <property type="protein sequence ID" value="RYC73001.1"/>
    <property type="molecule type" value="Genomic_DNA"/>
</dbReference>
<keyword evidence="2" id="KW-1133">Transmembrane helix</keyword>
<name>A0ABY0FLN1_9BACT</name>
<evidence type="ECO:0000256" key="2">
    <source>
        <dbReference type="SAM" id="Phobius"/>
    </source>
</evidence>
<evidence type="ECO:0000259" key="3">
    <source>
        <dbReference type="SMART" id="SM00062"/>
    </source>
</evidence>
<keyword evidence="5" id="KW-1185">Reference proteome</keyword>
<keyword evidence="1" id="KW-0732">Signal</keyword>
<evidence type="ECO:0000256" key="1">
    <source>
        <dbReference type="ARBA" id="ARBA00022729"/>
    </source>
</evidence>
<keyword evidence="2" id="KW-0472">Membrane</keyword>
<evidence type="ECO:0000313" key="5">
    <source>
        <dbReference type="Proteomes" id="UP001190925"/>
    </source>
</evidence>
<dbReference type="Proteomes" id="UP001190925">
    <property type="component" value="Unassembled WGS sequence"/>
</dbReference>
<reference evidence="4 5" key="2">
    <citation type="journal article" date="2020" name="Cell Rep.">
        <title>Acquisition and Adaptation of Ultra-small Parasitic Reduced Genome Bacteria to Mammalian Hosts.</title>
        <authorList>
            <person name="McLean J.S."/>
            <person name="Bor B."/>
            <person name="Kerns K.A."/>
            <person name="Liu Q."/>
            <person name="To T.T."/>
            <person name="Solden L."/>
            <person name="Hendrickson E.L."/>
            <person name="Wrighton K."/>
            <person name="Shi W."/>
            <person name="He X."/>
        </authorList>
    </citation>
    <scope>NUCLEOTIDE SEQUENCE [LARGE SCALE GENOMIC DNA]</scope>
    <source>
        <strain evidence="4 5">TM7_CMJM_G6_1_HOT_870</strain>
    </source>
</reference>
<keyword evidence="2" id="KW-0812">Transmembrane</keyword>